<proteinExistence type="predicted"/>
<dbReference type="KEGG" id="bst:GYO_1308"/>
<dbReference type="Proteomes" id="UP000002651">
    <property type="component" value="Chromosome"/>
</dbReference>
<name>G4NRQ4_BACS4</name>
<evidence type="ECO:0000313" key="2">
    <source>
        <dbReference type="Proteomes" id="UP000002651"/>
    </source>
</evidence>
<reference evidence="1 2" key="1">
    <citation type="journal article" date="2012" name="J. Bacteriol.">
        <title>Whole-genome sequences of Bacillus subtilis and close relatives.</title>
        <authorList>
            <person name="Earl A.M."/>
            <person name="Eppinger M."/>
            <person name="Fricke W.F."/>
            <person name="Rosovitz M.J."/>
            <person name="Rasko D.A."/>
            <person name="Daugherty S."/>
            <person name="Losick R."/>
            <person name="Kolter R."/>
            <person name="Ravel J."/>
        </authorList>
    </citation>
    <scope>NUCLEOTIDE SEQUENCE [LARGE SCALE GENOMIC DNA]</scope>
    <source>
        <strain evidence="2">DSM 15029 / JCM 12233 / NBRC 101239 / NRRL B-23049 / TU-B-10</strain>
    </source>
</reference>
<evidence type="ECO:0000313" key="1">
    <source>
        <dbReference type="EMBL" id="AEP85964.1"/>
    </source>
</evidence>
<dbReference type="EMBL" id="CP002905">
    <property type="protein sequence ID" value="AEP85964.1"/>
    <property type="molecule type" value="Genomic_DNA"/>
</dbReference>
<gene>
    <name evidence="1" type="ordered locus">GYO_1308</name>
</gene>
<keyword evidence="2" id="KW-1185">Reference proteome</keyword>
<organism evidence="1 2">
    <name type="scientific">Bacillus spizizenii (strain DSM 15029 / JCM 12233 / NBRC 101239 / NRRL B-23049 / TU-B-10)</name>
    <name type="common">Bacillus subtilis subsp. spizizenii</name>
    <dbReference type="NCBI Taxonomy" id="1052585"/>
    <lineage>
        <taxon>Bacteria</taxon>
        <taxon>Bacillati</taxon>
        <taxon>Bacillota</taxon>
        <taxon>Bacilli</taxon>
        <taxon>Bacillales</taxon>
        <taxon>Bacillaceae</taxon>
        <taxon>Bacillus</taxon>
    </lineage>
</organism>
<accession>G4NRQ4</accession>
<dbReference type="AlphaFoldDB" id="G4NRQ4"/>
<protein>
    <submittedName>
        <fullName evidence="1">Uncharacterized protein</fullName>
    </submittedName>
</protein>
<dbReference type="HOGENOM" id="CLU_3304755_0_0_9"/>
<sequence>MSINIHKTKKWVNIPKHIFWYLDDILSKCLYQIIKEGVNSE</sequence>